<name>A0ABR1X6C8_9PEZI</name>
<dbReference type="GeneID" id="92084925"/>
<accession>A0ABR1X6C8</accession>
<dbReference type="Proteomes" id="UP001480595">
    <property type="component" value="Unassembled WGS sequence"/>
</dbReference>
<sequence>MGPLDRDVSVTPNRPSTPPTTVDPPISSDILLRLDRDEMLSRAKPLGRVVLLRLAPPRIVGFGFGRAHVWYFCQIVVTAANCIIFNRIYRRGAVRSGTEAGRRTDE</sequence>
<feature type="transmembrane region" description="Helical" evidence="2">
    <location>
        <begin position="69"/>
        <end position="89"/>
    </location>
</feature>
<keyword evidence="2" id="KW-0812">Transmembrane</keyword>
<feature type="region of interest" description="Disordered" evidence="1">
    <location>
        <begin position="1"/>
        <end position="26"/>
    </location>
</feature>
<dbReference type="RefSeq" id="XP_066722494.1">
    <property type="nucleotide sequence ID" value="XM_066851862.1"/>
</dbReference>
<organism evidence="3 4">
    <name type="scientific">Apiospora phragmitis</name>
    <dbReference type="NCBI Taxonomy" id="2905665"/>
    <lineage>
        <taxon>Eukaryota</taxon>
        <taxon>Fungi</taxon>
        <taxon>Dikarya</taxon>
        <taxon>Ascomycota</taxon>
        <taxon>Pezizomycotina</taxon>
        <taxon>Sordariomycetes</taxon>
        <taxon>Xylariomycetidae</taxon>
        <taxon>Amphisphaeriales</taxon>
        <taxon>Apiosporaceae</taxon>
        <taxon>Apiospora</taxon>
    </lineage>
</organism>
<reference evidence="3 4" key="1">
    <citation type="submission" date="2023-01" db="EMBL/GenBank/DDBJ databases">
        <title>Analysis of 21 Apiospora genomes using comparative genomics revels a genus with tremendous synthesis potential of carbohydrate active enzymes and secondary metabolites.</title>
        <authorList>
            <person name="Sorensen T."/>
        </authorList>
    </citation>
    <scope>NUCLEOTIDE SEQUENCE [LARGE SCALE GENOMIC DNA]</scope>
    <source>
        <strain evidence="3 4">CBS 135458</strain>
    </source>
</reference>
<protein>
    <submittedName>
        <fullName evidence="3">Uncharacterized protein</fullName>
    </submittedName>
</protein>
<dbReference type="EMBL" id="JAQQWL010000001">
    <property type="protein sequence ID" value="KAK8090948.1"/>
    <property type="molecule type" value="Genomic_DNA"/>
</dbReference>
<keyword evidence="4" id="KW-1185">Reference proteome</keyword>
<keyword evidence="2" id="KW-0472">Membrane</keyword>
<keyword evidence="2" id="KW-1133">Transmembrane helix</keyword>
<gene>
    <name evidence="3" type="ORF">PG994_000453</name>
</gene>
<evidence type="ECO:0000313" key="3">
    <source>
        <dbReference type="EMBL" id="KAK8090948.1"/>
    </source>
</evidence>
<evidence type="ECO:0000256" key="1">
    <source>
        <dbReference type="SAM" id="MobiDB-lite"/>
    </source>
</evidence>
<evidence type="ECO:0000313" key="4">
    <source>
        <dbReference type="Proteomes" id="UP001480595"/>
    </source>
</evidence>
<proteinExistence type="predicted"/>
<comment type="caution">
    <text evidence="3">The sequence shown here is derived from an EMBL/GenBank/DDBJ whole genome shotgun (WGS) entry which is preliminary data.</text>
</comment>
<evidence type="ECO:0000256" key="2">
    <source>
        <dbReference type="SAM" id="Phobius"/>
    </source>
</evidence>